<keyword evidence="2" id="KW-1185">Reference proteome</keyword>
<dbReference type="OrthoDB" id="839209at2"/>
<accession>A0A1H7B6J8</accession>
<dbReference type="EMBL" id="FNZH01000010">
    <property type="protein sequence ID" value="SEJ73353.1"/>
    <property type="molecule type" value="Genomic_DNA"/>
</dbReference>
<reference evidence="2" key="1">
    <citation type="submission" date="2016-10" db="EMBL/GenBank/DDBJ databases">
        <authorList>
            <person name="Varghese N."/>
            <person name="Submissions S."/>
        </authorList>
    </citation>
    <scope>NUCLEOTIDE SEQUENCE [LARGE SCALE GENOMIC DNA]</scope>
    <source>
        <strain evidence="2">IBRC-M 10761</strain>
    </source>
</reference>
<sequence length="156" mass="18321">MHALLLSLLILGMSCLPFRVKGQIGSQYSILKTNNAYVIKTDAKDYTRINTERLGLDCSSMSLSEELNFDKIASYFDEESKTVFRNIKIQARVYIDILGEVRDLYFICENDPEKHGVDFARLEKAIRRRMRVEQNKECLPKFDEQFVSWYIPLYQF</sequence>
<dbReference type="RefSeq" id="WP_143057715.1">
    <property type="nucleotide sequence ID" value="NZ_FNZH01000010.1"/>
</dbReference>
<protein>
    <submittedName>
        <fullName evidence="1">Uncharacterized protein</fullName>
    </submittedName>
</protein>
<name>A0A1H7B6J8_9BACT</name>
<dbReference type="AlphaFoldDB" id="A0A1H7B6J8"/>
<dbReference type="Proteomes" id="UP000199403">
    <property type="component" value="Unassembled WGS sequence"/>
</dbReference>
<proteinExistence type="predicted"/>
<organism evidence="1 2">
    <name type="scientific">Cyclobacterium xiamenense</name>
    <dbReference type="NCBI Taxonomy" id="1297121"/>
    <lineage>
        <taxon>Bacteria</taxon>
        <taxon>Pseudomonadati</taxon>
        <taxon>Bacteroidota</taxon>
        <taxon>Cytophagia</taxon>
        <taxon>Cytophagales</taxon>
        <taxon>Cyclobacteriaceae</taxon>
        <taxon>Cyclobacterium</taxon>
    </lineage>
</organism>
<evidence type="ECO:0000313" key="1">
    <source>
        <dbReference type="EMBL" id="SEJ73353.1"/>
    </source>
</evidence>
<evidence type="ECO:0000313" key="2">
    <source>
        <dbReference type="Proteomes" id="UP000199403"/>
    </source>
</evidence>
<gene>
    <name evidence="1" type="ORF">SAMN05192553_11038</name>
</gene>